<sequence>MSNNISKRILVAPLDWGLGHTTRCIPIINHLKALGHKVIVACNHWQRSFIENIYGDIETVHLDGYNVTYSAHDKLGKISLLGSVPSICAAIKREEQWLQRHIKQLNIDGIISDNRYGLHHQSVPSIIITHQLEVQTGMGKGSNRLIQKLHYKFLAQFDGVWVPDVKGDINLGGQLSHPKHLPLDAQYIGLLSQFQDAGPKRNWDGYLLILLSGPEPQRSILEKILWQQAKAFTGKVVFVAGKEQNAPADIPGHITYHARLGGAELAHVIQGAAVVVCRSGYSTIMDLMLLGKSGILIPTPGQTEQEYLATYLSESRFFMAATQKNIDLPKMVPAFAHMNRHSALFSDKYQLYKPILEEWLSRMD</sequence>
<dbReference type="Proteomes" id="UP000239872">
    <property type="component" value="Unassembled WGS sequence"/>
</dbReference>
<keyword evidence="3" id="KW-1185">Reference proteome</keyword>
<proteinExistence type="predicted"/>
<accession>A0A2S7SX35</accession>
<dbReference type="AlphaFoldDB" id="A0A2S7SX35"/>
<gene>
    <name evidence="2" type="ORF">CJD36_006725</name>
</gene>
<evidence type="ECO:0000313" key="3">
    <source>
        <dbReference type="Proteomes" id="UP000239872"/>
    </source>
</evidence>
<feature type="domain" description="Glycosyl transferase family 28 C-terminal" evidence="1">
    <location>
        <begin position="264"/>
        <end position="341"/>
    </location>
</feature>
<name>A0A2S7SX35_9BACT</name>
<evidence type="ECO:0000313" key="2">
    <source>
        <dbReference type="EMBL" id="PQJ11490.1"/>
    </source>
</evidence>
<dbReference type="SUPFAM" id="SSF53756">
    <property type="entry name" value="UDP-Glycosyltransferase/glycogen phosphorylase"/>
    <property type="match status" value="1"/>
</dbReference>
<comment type="caution">
    <text evidence="2">The sequence shown here is derived from an EMBL/GenBank/DDBJ whole genome shotgun (WGS) entry which is preliminary data.</text>
</comment>
<keyword evidence="2" id="KW-0808">Transferase</keyword>
<organism evidence="2 3">
    <name type="scientific">Flavipsychrobacter stenotrophus</name>
    <dbReference type="NCBI Taxonomy" id="2077091"/>
    <lineage>
        <taxon>Bacteria</taxon>
        <taxon>Pseudomonadati</taxon>
        <taxon>Bacteroidota</taxon>
        <taxon>Chitinophagia</taxon>
        <taxon>Chitinophagales</taxon>
        <taxon>Chitinophagaceae</taxon>
        <taxon>Flavipsychrobacter</taxon>
    </lineage>
</organism>
<evidence type="ECO:0000259" key="1">
    <source>
        <dbReference type="Pfam" id="PF04101"/>
    </source>
</evidence>
<dbReference type="Gene3D" id="3.40.50.2000">
    <property type="entry name" value="Glycogen Phosphorylase B"/>
    <property type="match status" value="1"/>
</dbReference>
<dbReference type="GO" id="GO:0016758">
    <property type="term" value="F:hexosyltransferase activity"/>
    <property type="evidence" value="ECO:0007669"/>
    <property type="project" value="InterPro"/>
</dbReference>
<reference evidence="2 3" key="1">
    <citation type="submission" date="2018-01" db="EMBL/GenBank/DDBJ databases">
        <title>A novel member of the phylum Bacteroidetes isolated from glacier ice.</title>
        <authorList>
            <person name="Liu Q."/>
            <person name="Xin Y.-H."/>
        </authorList>
    </citation>
    <scope>NUCLEOTIDE SEQUENCE [LARGE SCALE GENOMIC DNA]</scope>
    <source>
        <strain evidence="2 3">RB1R16</strain>
    </source>
</reference>
<dbReference type="OrthoDB" id="9803241at2"/>
<dbReference type="InterPro" id="IPR007235">
    <property type="entry name" value="Glyco_trans_28_C"/>
</dbReference>
<protein>
    <submittedName>
        <fullName evidence="2">Glycosyl transferase family 28</fullName>
    </submittedName>
</protein>
<dbReference type="RefSeq" id="WP_105038370.1">
    <property type="nucleotide sequence ID" value="NZ_PPSL01000002.1"/>
</dbReference>
<dbReference type="Pfam" id="PF04101">
    <property type="entry name" value="Glyco_tran_28_C"/>
    <property type="match status" value="1"/>
</dbReference>
<dbReference type="EMBL" id="PPSL01000002">
    <property type="protein sequence ID" value="PQJ11490.1"/>
    <property type="molecule type" value="Genomic_DNA"/>
</dbReference>